<dbReference type="EMBL" id="BAAAZN010000006">
    <property type="protein sequence ID" value="GAA3547483.1"/>
    <property type="molecule type" value="Genomic_DNA"/>
</dbReference>
<evidence type="ECO:0000313" key="1">
    <source>
        <dbReference type="EMBL" id="GAA3547483.1"/>
    </source>
</evidence>
<comment type="caution">
    <text evidence="1">The sequence shown here is derived from an EMBL/GenBank/DDBJ whole genome shotgun (WGS) entry which is preliminary data.</text>
</comment>
<organism evidence="1 2">
    <name type="scientific">Amycolatopsis ultiminotia</name>
    <dbReference type="NCBI Taxonomy" id="543629"/>
    <lineage>
        <taxon>Bacteria</taxon>
        <taxon>Bacillati</taxon>
        <taxon>Actinomycetota</taxon>
        <taxon>Actinomycetes</taxon>
        <taxon>Pseudonocardiales</taxon>
        <taxon>Pseudonocardiaceae</taxon>
        <taxon>Amycolatopsis</taxon>
    </lineage>
</organism>
<keyword evidence="2" id="KW-1185">Reference proteome</keyword>
<proteinExistence type="predicted"/>
<accession>A0ABP6WCS9</accession>
<dbReference type="Proteomes" id="UP001500689">
    <property type="component" value="Unassembled WGS sequence"/>
</dbReference>
<sequence length="153" mass="16387">MLVSSPVSRTRTLSKGTLFRAFGSRDGLLNAPSDAKFAPVREAVQGPAAPTRPDKTWLYEPLLSRSAGFRPVMAPLFLARPDAPAQTARAGRATGDFNATDRTVPCPHGCVGFVWHCTAEAGIGACQLPGSDRQWRCARRSVGRFTGCAGRRS</sequence>
<protein>
    <submittedName>
        <fullName evidence="1">Uncharacterized protein</fullName>
    </submittedName>
</protein>
<evidence type="ECO:0000313" key="2">
    <source>
        <dbReference type="Proteomes" id="UP001500689"/>
    </source>
</evidence>
<dbReference type="Gene3D" id="1.10.357.10">
    <property type="entry name" value="Tetracycline Repressor, domain 2"/>
    <property type="match status" value="1"/>
</dbReference>
<name>A0ABP6WCS9_9PSEU</name>
<reference evidence="2" key="1">
    <citation type="journal article" date="2019" name="Int. J. Syst. Evol. Microbiol.">
        <title>The Global Catalogue of Microorganisms (GCM) 10K type strain sequencing project: providing services to taxonomists for standard genome sequencing and annotation.</title>
        <authorList>
            <consortium name="The Broad Institute Genomics Platform"/>
            <consortium name="The Broad Institute Genome Sequencing Center for Infectious Disease"/>
            <person name="Wu L."/>
            <person name="Ma J."/>
        </authorList>
    </citation>
    <scope>NUCLEOTIDE SEQUENCE [LARGE SCALE GENOMIC DNA]</scope>
    <source>
        <strain evidence="2">JCM 16898</strain>
    </source>
</reference>
<gene>
    <name evidence="1" type="ORF">GCM10022222_33880</name>
</gene>